<organism evidence="1 2">
    <name type="scientific">Streptomyces aurantiacus JA 4570</name>
    <dbReference type="NCBI Taxonomy" id="1286094"/>
    <lineage>
        <taxon>Bacteria</taxon>
        <taxon>Bacillati</taxon>
        <taxon>Actinomycetota</taxon>
        <taxon>Actinomycetes</taxon>
        <taxon>Kitasatosporales</taxon>
        <taxon>Streptomycetaceae</taxon>
        <taxon>Streptomyces</taxon>
        <taxon>Streptomyces aurantiacus group</taxon>
    </lineage>
</organism>
<protein>
    <recommendedName>
        <fullName evidence="3">Resolvase/invertase-type recombinase catalytic domain-containing protein</fullName>
    </recommendedName>
</protein>
<gene>
    <name evidence="1" type="ORF">STRAU_6047</name>
</gene>
<evidence type="ECO:0008006" key="3">
    <source>
        <dbReference type="Google" id="ProtNLM"/>
    </source>
</evidence>
<dbReference type="PATRIC" id="fig|1286094.4.peg.5974"/>
<sequence>MGEIKTTKIKTGGESTEPFKVVIYVCVAGNASPDDAVSACRAYAERFGWKVTQVIHDNTGLLPPQGRDGLATALDLIQAKAAGAVLAPYRSMISPRSDEFDEVAAEIEKRGGFLCVRDEAVYDNSIPSRQ</sequence>
<comment type="caution">
    <text evidence="1">The sequence shown here is derived from an EMBL/GenBank/DDBJ whole genome shotgun (WGS) entry which is preliminary data.</text>
</comment>
<name>S4AH57_9ACTN</name>
<dbReference type="EMBL" id="AOPZ01000361">
    <property type="protein sequence ID" value="EPH40832.1"/>
    <property type="molecule type" value="Genomic_DNA"/>
</dbReference>
<dbReference type="AlphaFoldDB" id="S4AH57"/>
<keyword evidence="2" id="KW-1185">Reference proteome</keyword>
<reference evidence="1 2" key="1">
    <citation type="submission" date="2013-02" db="EMBL/GenBank/DDBJ databases">
        <title>Draft Genome Sequence of Streptomyces aurantiacus, Which Produces Setomimycin.</title>
        <authorList>
            <person name="Gruening B.A."/>
            <person name="Praeg A."/>
            <person name="Erxleben A."/>
            <person name="Guenther S."/>
            <person name="Mueller M."/>
        </authorList>
    </citation>
    <scope>NUCLEOTIDE SEQUENCE [LARGE SCALE GENOMIC DNA]</scope>
    <source>
        <strain evidence="1 2">JA 4570</strain>
    </source>
</reference>
<dbReference type="Proteomes" id="UP000014629">
    <property type="component" value="Unassembled WGS sequence"/>
</dbReference>
<evidence type="ECO:0000313" key="2">
    <source>
        <dbReference type="Proteomes" id="UP000014629"/>
    </source>
</evidence>
<accession>S4AH57</accession>
<proteinExistence type="predicted"/>
<evidence type="ECO:0000313" key="1">
    <source>
        <dbReference type="EMBL" id="EPH40832.1"/>
    </source>
</evidence>